<dbReference type="KEGG" id="dsl:Dacsa_2376"/>
<keyword evidence="5 8" id="KW-0406">Ion transport</keyword>
<comment type="function">
    <text evidence="8">Probably functions as a manganese efflux pump.</text>
</comment>
<comment type="subcellular location">
    <subcellularLocation>
        <location evidence="8">Cell membrane</location>
        <topology evidence="8">Multi-pass membrane protein</topology>
    </subcellularLocation>
</comment>
<keyword evidence="4 8" id="KW-1133">Transmembrane helix</keyword>
<keyword evidence="3 8" id="KW-0812">Transmembrane</keyword>
<dbReference type="HAMAP" id="MF_01521">
    <property type="entry name" value="MntP_pump"/>
    <property type="match status" value="1"/>
</dbReference>
<dbReference type="OrthoDB" id="9811590at2"/>
<evidence type="ECO:0000256" key="3">
    <source>
        <dbReference type="ARBA" id="ARBA00022692"/>
    </source>
</evidence>
<evidence type="ECO:0000256" key="7">
    <source>
        <dbReference type="ARBA" id="ARBA00023211"/>
    </source>
</evidence>
<evidence type="ECO:0000313" key="10">
    <source>
        <dbReference type="Proteomes" id="UP000010482"/>
    </source>
</evidence>
<reference evidence="9" key="1">
    <citation type="submission" date="2012-04" db="EMBL/GenBank/DDBJ databases">
        <title>Finished genome of Dactylococcopsis salina PCC 8305.</title>
        <authorList>
            <consortium name="US DOE Joint Genome Institute"/>
            <person name="Gugger M."/>
            <person name="Coursin T."/>
            <person name="Rippka R."/>
            <person name="Tandeau De Marsac N."/>
            <person name="Huntemann M."/>
            <person name="Wei C.-L."/>
            <person name="Han J."/>
            <person name="Detter J.C."/>
            <person name="Han C."/>
            <person name="Tapia R."/>
            <person name="Daligault H."/>
            <person name="Chen A."/>
            <person name="Krypides N."/>
            <person name="Mavromatis K."/>
            <person name="Markowitz V."/>
            <person name="Szeto E."/>
            <person name="Ivanova N."/>
            <person name="Ovchinnikova G."/>
            <person name="Pagani I."/>
            <person name="Pati A."/>
            <person name="Goodwin L."/>
            <person name="Peters L."/>
            <person name="Pitluck S."/>
            <person name="Woyke T."/>
            <person name="Kerfeld C."/>
        </authorList>
    </citation>
    <scope>NUCLEOTIDE SEQUENCE [LARGE SCALE GENOMIC DNA]</scope>
    <source>
        <strain evidence="9">PCC 8305</strain>
    </source>
</reference>
<protein>
    <recommendedName>
        <fullName evidence="8">Putative manganese efflux pump MntP</fullName>
    </recommendedName>
</protein>
<dbReference type="PATRIC" id="fig|13035.3.peg.2700"/>
<feature type="transmembrane region" description="Helical" evidence="8">
    <location>
        <begin position="6"/>
        <end position="28"/>
    </location>
</feature>
<evidence type="ECO:0000256" key="5">
    <source>
        <dbReference type="ARBA" id="ARBA00023065"/>
    </source>
</evidence>
<dbReference type="RefSeq" id="WP_015229975.1">
    <property type="nucleotide sequence ID" value="NC_019780.1"/>
</dbReference>
<dbReference type="GO" id="GO:0005384">
    <property type="term" value="F:manganese ion transmembrane transporter activity"/>
    <property type="evidence" value="ECO:0007669"/>
    <property type="project" value="UniProtKB-UniRule"/>
</dbReference>
<feature type="transmembrane region" description="Helical" evidence="8">
    <location>
        <begin position="67"/>
        <end position="86"/>
    </location>
</feature>
<dbReference type="STRING" id="13035.Dacsa_2376"/>
<dbReference type="InterPro" id="IPR003810">
    <property type="entry name" value="Mntp/YtaF"/>
</dbReference>
<evidence type="ECO:0000313" key="9">
    <source>
        <dbReference type="EMBL" id="AFZ50984.1"/>
    </source>
</evidence>
<gene>
    <name evidence="8" type="primary">mntP</name>
    <name evidence="9" type="ORF">Dacsa_2376</name>
</gene>
<keyword evidence="7 8" id="KW-0464">Manganese</keyword>
<keyword evidence="1 8" id="KW-0813">Transport</keyword>
<feature type="transmembrane region" description="Helical" evidence="8">
    <location>
        <begin position="40"/>
        <end position="61"/>
    </location>
</feature>
<evidence type="ECO:0000256" key="2">
    <source>
        <dbReference type="ARBA" id="ARBA00022475"/>
    </source>
</evidence>
<dbReference type="Proteomes" id="UP000010482">
    <property type="component" value="Chromosome"/>
</dbReference>
<dbReference type="InterPro" id="IPR022929">
    <property type="entry name" value="Put_MntP"/>
</dbReference>
<keyword evidence="10" id="KW-1185">Reference proteome</keyword>
<feature type="transmembrane region" description="Helical" evidence="8">
    <location>
        <begin position="106"/>
        <end position="126"/>
    </location>
</feature>
<dbReference type="PANTHER" id="PTHR35529">
    <property type="entry name" value="MANGANESE EFFLUX PUMP MNTP-RELATED"/>
    <property type="match status" value="1"/>
</dbReference>
<evidence type="ECO:0000256" key="8">
    <source>
        <dbReference type="HAMAP-Rule" id="MF_01521"/>
    </source>
</evidence>
<dbReference type="GO" id="GO:0005886">
    <property type="term" value="C:plasma membrane"/>
    <property type="evidence" value="ECO:0007669"/>
    <property type="project" value="UniProtKB-SubCell"/>
</dbReference>
<dbReference type="HOGENOM" id="CLU_096410_3_0_3"/>
<accession>K9YVR0</accession>
<comment type="similarity">
    <text evidence="8">Belongs to the MntP (TC 9.B.29) family.</text>
</comment>
<feature type="transmembrane region" description="Helical" evidence="8">
    <location>
        <begin position="163"/>
        <end position="180"/>
    </location>
</feature>
<proteinExistence type="inferred from homology"/>
<organism evidence="9 10">
    <name type="scientific">Dactylococcopsis salina (strain PCC 8305)</name>
    <name type="common">Myxobactron salinum</name>
    <dbReference type="NCBI Taxonomy" id="13035"/>
    <lineage>
        <taxon>Bacteria</taxon>
        <taxon>Bacillati</taxon>
        <taxon>Cyanobacteriota</taxon>
        <taxon>Cyanophyceae</taxon>
        <taxon>Nodosilineales</taxon>
        <taxon>Cymatolegaceae</taxon>
        <taxon>Dactylococcopsis</taxon>
    </lineage>
</organism>
<sequence length="187" mass="19933">MQLVTIGLMSVGLAADAFAVSLTSGFLIKRIKVNKALKIALFFGIFQTLMPLLGWVTGLGFRELVSAIAHWIAFTLLAWLGGNMIYEALTGDEEKPFNPLDNSTLFGLAIATSLDALAAGLGISVIKMPLVITVSIIGLITFLLCFLGVFMGHRFGNLLSEKVEVIGGLILIGIGSKILIENLLPIS</sequence>
<evidence type="ECO:0000256" key="1">
    <source>
        <dbReference type="ARBA" id="ARBA00022448"/>
    </source>
</evidence>
<dbReference type="AlphaFoldDB" id="K9YVR0"/>
<name>K9YVR0_DACS8</name>
<evidence type="ECO:0000256" key="6">
    <source>
        <dbReference type="ARBA" id="ARBA00023136"/>
    </source>
</evidence>
<dbReference type="PANTHER" id="PTHR35529:SF1">
    <property type="entry name" value="MANGANESE EFFLUX PUMP MNTP-RELATED"/>
    <property type="match status" value="1"/>
</dbReference>
<dbReference type="EMBL" id="CP003944">
    <property type="protein sequence ID" value="AFZ50984.1"/>
    <property type="molecule type" value="Genomic_DNA"/>
</dbReference>
<evidence type="ECO:0000256" key="4">
    <source>
        <dbReference type="ARBA" id="ARBA00022989"/>
    </source>
</evidence>
<keyword evidence="2 8" id="KW-1003">Cell membrane</keyword>
<feature type="transmembrane region" description="Helical" evidence="8">
    <location>
        <begin position="132"/>
        <end position="151"/>
    </location>
</feature>
<keyword evidence="6 8" id="KW-0472">Membrane</keyword>
<dbReference type="Pfam" id="PF02659">
    <property type="entry name" value="Mntp"/>
    <property type="match status" value="1"/>
</dbReference>
<dbReference type="eggNOG" id="COG1971">
    <property type="taxonomic scope" value="Bacteria"/>
</dbReference>